<comment type="caution">
    <text evidence="2">The sequence shown here is derived from an EMBL/GenBank/DDBJ whole genome shotgun (WGS) entry which is preliminary data.</text>
</comment>
<dbReference type="EMBL" id="JBHMDG010000024">
    <property type="protein sequence ID" value="MFB9314757.1"/>
    <property type="molecule type" value="Genomic_DNA"/>
</dbReference>
<dbReference type="RefSeq" id="WP_140010666.1">
    <property type="nucleotide sequence ID" value="NZ_JBHMDG010000024.1"/>
</dbReference>
<keyword evidence="3" id="KW-1185">Reference proteome</keyword>
<dbReference type="Proteomes" id="UP001589750">
    <property type="component" value="Unassembled WGS sequence"/>
</dbReference>
<organism evidence="2 3">
    <name type="scientific">Nocardioides plantarum</name>
    <dbReference type="NCBI Taxonomy" id="29299"/>
    <lineage>
        <taxon>Bacteria</taxon>
        <taxon>Bacillati</taxon>
        <taxon>Actinomycetota</taxon>
        <taxon>Actinomycetes</taxon>
        <taxon>Propionibacteriales</taxon>
        <taxon>Nocardioidaceae</taxon>
        <taxon>Nocardioides</taxon>
    </lineage>
</organism>
<evidence type="ECO:0000313" key="3">
    <source>
        <dbReference type="Proteomes" id="UP001589750"/>
    </source>
</evidence>
<sequence length="122" mass="12181">MNSVTSLSLGRIGVGVAALVKPDLVGSTLGAPTSHPLLTQWFGSREIALGAATLLTSGSARRTLVLLGAAVDGADAATAYAAVEAERLPRAVGYALTAVAAGAVVSGLLGLRVRTTRVVETV</sequence>
<reference evidence="2 3" key="1">
    <citation type="submission" date="2024-09" db="EMBL/GenBank/DDBJ databases">
        <authorList>
            <person name="Sun Q."/>
            <person name="Mori K."/>
        </authorList>
    </citation>
    <scope>NUCLEOTIDE SEQUENCE [LARGE SCALE GENOMIC DNA]</scope>
    <source>
        <strain evidence="2 3">JCM 9626</strain>
    </source>
</reference>
<gene>
    <name evidence="2" type="ORF">ACFFRI_16995</name>
</gene>
<evidence type="ECO:0008006" key="4">
    <source>
        <dbReference type="Google" id="ProtNLM"/>
    </source>
</evidence>
<keyword evidence="1" id="KW-0472">Membrane</keyword>
<evidence type="ECO:0000313" key="2">
    <source>
        <dbReference type="EMBL" id="MFB9314757.1"/>
    </source>
</evidence>
<evidence type="ECO:0000256" key="1">
    <source>
        <dbReference type="SAM" id="Phobius"/>
    </source>
</evidence>
<protein>
    <recommendedName>
        <fullName evidence="4">DUF4267 domain-containing protein</fullName>
    </recommendedName>
</protein>
<accession>A0ABV5KDF4</accession>
<name>A0ABV5KDF4_9ACTN</name>
<feature type="transmembrane region" description="Helical" evidence="1">
    <location>
        <begin position="91"/>
        <end position="111"/>
    </location>
</feature>
<proteinExistence type="predicted"/>
<keyword evidence="1" id="KW-0812">Transmembrane</keyword>
<keyword evidence="1" id="KW-1133">Transmembrane helix</keyword>